<proteinExistence type="predicted"/>
<protein>
    <submittedName>
        <fullName evidence="1">Uncharacterized protein</fullName>
    </submittedName>
</protein>
<organism evidence="1 2">
    <name type="scientific">Halosquirtibacter laminarini</name>
    <dbReference type="NCBI Taxonomy" id="3374600"/>
    <lineage>
        <taxon>Bacteria</taxon>
        <taxon>Pseudomonadati</taxon>
        <taxon>Bacteroidota</taxon>
        <taxon>Bacteroidia</taxon>
        <taxon>Marinilabiliales</taxon>
        <taxon>Prolixibacteraceae</taxon>
        <taxon>Halosquirtibacter</taxon>
    </lineage>
</organism>
<dbReference type="Proteomes" id="UP000826212">
    <property type="component" value="Chromosome"/>
</dbReference>
<accession>A0AC61NGT5</accession>
<sequence length="91" mass="10465">MKNAREDGLYSEYDTNIPDDIKAMFNEVTQRLMGVGYKPICFAIKREKGFKFKFFCNATPMLPGEYEYAVFIEIFKPTDGIAHLIGISRVN</sequence>
<gene>
    <name evidence="1" type="ORF">K4L44_03010</name>
</gene>
<evidence type="ECO:0000313" key="1">
    <source>
        <dbReference type="EMBL" id="QZE14845.1"/>
    </source>
</evidence>
<reference evidence="1" key="1">
    <citation type="submission" date="2021-08" db="EMBL/GenBank/DDBJ databases">
        <title>Novel anaerobic bacterium isolated from sea squirt in East Sea, Republic of Korea.</title>
        <authorList>
            <person name="Nguyen T.H."/>
            <person name="Li Z."/>
            <person name="Lee Y.-J."/>
            <person name="Ko J."/>
            <person name="Kim S.-G."/>
        </authorList>
    </citation>
    <scope>NUCLEOTIDE SEQUENCE</scope>
    <source>
        <strain evidence="1">KCTC 25031</strain>
    </source>
</reference>
<keyword evidence="2" id="KW-1185">Reference proteome</keyword>
<dbReference type="EMBL" id="CP081303">
    <property type="protein sequence ID" value="QZE14845.1"/>
    <property type="molecule type" value="Genomic_DNA"/>
</dbReference>
<evidence type="ECO:0000313" key="2">
    <source>
        <dbReference type="Proteomes" id="UP000826212"/>
    </source>
</evidence>
<name>A0AC61NGT5_9BACT</name>